<dbReference type="EMBL" id="JARTLI010000038">
    <property type="protein sequence ID" value="MED5053039.1"/>
    <property type="molecule type" value="Genomic_DNA"/>
</dbReference>
<gene>
    <name evidence="1" type="ORF">P9850_14650</name>
</gene>
<evidence type="ECO:0000313" key="2">
    <source>
        <dbReference type="Proteomes" id="UP001339962"/>
    </source>
</evidence>
<reference evidence="1 2" key="1">
    <citation type="submission" date="2023-03" db="EMBL/GenBank/DDBJ databases">
        <title>Bacillus Genome Sequencing.</title>
        <authorList>
            <person name="Dunlap C."/>
        </authorList>
    </citation>
    <scope>NUCLEOTIDE SEQUENCE [LARGE SCALE GENOMIC DNA]</scope>
    <source>
        <strain evidence="1 2">NRS-38</strain>
    </source>
</reference>
<name>A0ABD5IXI0_9BACL</name>
<proteinExistence type="predicted"/>
<sequence>MKVIQCINDIEALKAFGQIPKPLIQVIEHDFLQLYKAEDRETELFQFYLPYQQTLILLEAGDDVIKLLDDSFTLEYVERHQQGLIEFYRIAKRFGHEFRLFYTLIGIHDEDTEQWLFQHAEWNEGRGDFSV</sequence>
<organism evidence="1 2">
    <name type="scientific">Anoxybacteroides rupiense</name>
    <dbReference type="NCBI Taxonomy" id="311460"/>
    <lineage>
        <taxon>Bacteria</taxon>
        <taxon>Bacillati</taxon>
        <taxon>Bacillota</taxon>
        <taxon>Bacilli</taxon>
        <taxon>Bacillales</taxon>
        <taxon>Anoxybacillaceae</taxon>
        <taxon>Anoxybacteroides</taxon>
    </lineage>
</organism>
<comment type="caution">
    <text evidence="1">The sequence shown here is derived from an EMBL/GenBank/DDBJ whole genome shotgun (WGS) entry which is preliminary data.</text>
</comment>
<dbReference type="Proteomes" id="UP001339962">
    <property type="component" value="Unassembled WGS sequence"/>
</dbReference>
<dbReference type="AlphaFoldDB" id="A0ABD5IXI0"/>
<dbReference type="RefSeq" id="WP_328219300.1">
    <property type="nucleotide sequence ID" value="NZ_JARTLI010000038.1"/>
</dbReference>
<evidence type="ECO:0000313" key="1">
    <source>
        <dbReference type="EMBL" id="MED5053039.1"/>
    </source>
</evidence>
<protein>
    <submittedName>
        <fullName evidence="1">Uncharacterized protein</fullName>
    </submittedName>
</protein>
<accession>A0ABD5IXI0</accession>